<protein>
    <submittedName>
        <fullName evidence="1">Uncharacterized protein</fullName>
    </submittedName>
</protein>
<proteinExistence type="predicted"/>
<accession>A0AAW0MWR9</accession>
<organism evidence="1 2">
    <name type="scientific">Mugilogobius chulae</name>
    <name type="common">yellowstripe goby</name>
    <dbReference type="NCBI Taxonomy" id="88201"/>
    <lineage>
        <taxon>Eukaryota</taxon>
        <taxon>Metazoa</taxon>
        <taxon>Chordata</taxon>
        <taxon>Craniata</taxon>
        <taxon>Vertebrata</taxon>
        <taxon>Euteleostomi</taxon>
        <taxon>Actinopterygii</taxon>
        <taxon>Neopterygii</taxon>
        <taxon>Teleostei</taxon>
        <taxon>Neoteleostei</taxon>
        <taxon>Acanthomorphata</taxon>
        <taxon>Gobiaria</taxon>
        <taxon>Gobiiformes</taxon>
        <taxon>Gobioidei</taxon>
        <taxon>Gobiidae</taxon>
        <taxon>Gobionellinae</taxon>
        <taxon>Mugilogobius</taxon>
    </lineage>
</organism>
<gene>
    <name evidence="1" type="ORF">WMY93_026137</name>
</gene>
<dbReference type="Proteomes" id="UP001460270">
    <property type="component" value="Unassembled WGS sequence"/>
</dbReference>
<reference evidence="2" key="1">
    <citation type="submission" date="2024-04" db="EMBL/GenBank/DDBJ databases">
        <title>Salinicola lusitanus LLJ914,a marine bacterium isolated from the Okinawa Trough.</title>
        <authorList>
            <person name="Li J."/>
        </authorList>
    </citation>
    <scope>NUCLEOTIDE SEQUENCE [LARGE SCALE GENOMIC DNA]</scope>
</reference>
<keyword evidence="2" id="KW-1185">Reference proteome</keyword>
<evidence type="ECO:0000313" key="2">
    <source>
        <dbReference type="Proteomes" id="UP001460270"/>
    </source>
</evidence>
<comment type="caution">
    <text evidence="1">The sequence shown here is derived from an EMBL/GenBank/DDBJ whole genome shotgun (WGS) entry which is preliminary data.</text>
</comment>
<evidence type="ECO:0000313" key="1">
    <source>
        <dbReference type="EMBL" id="KAK7886516.1"/>
    </source>
</evidence>
<name>A0AAW0MWR9_9GOBI</name>
<dbReference type="EMBL" id="JBBPFD010000019">
    <property type="protein sequence ID" value="KAK7886516.1"/>
    <property type="molecule type" value="Genomic_DNA"/>
</dbReference>
<sequence length="170" mass="18392">MESAFVLFRSGKRVTMRETDMSVSKMSTLFQVDASSIYITDDSNTAIFPEPSGKFDVYGLAHRGHYEVHGDAVNQGGGAQPSSSFSFMREEMTGDKRIDQLKQQRRASQKLQRPHCTVQSGKRKAASVEATASAKEALICLVCKGLLSCPMGSTCCNSLVGCKGCVSSGY</sequence>
<dbReference type="AlphaFoldDB" id="A0AAW0MWR9"/>